<comment type="cofactor">
    <cofactor evidence="1">
        <name>pyridoxal 5'-phosphate</name>
        <dbReference type="ChEBI" id="CHEBI:597326"/>
    </cofactor>
</comment>
<dbReference type="Gene3D" id="3.40.50.1100">
    <property type="match status" value="2"/>
</dbReference>
<dbReference type="EMBL" id="CAXJRC010000043">
    <property type="protein sequence ID" value="CAL2108052.1"/>
    <property type="molecule type" value="Genomic_DNA"/>
</dbReference>
<feature type="domain" description="Tryptophan synthase beta chain-like PALP" evidence="3">
    <location>
        <begin position="31"/>
        <end position="258"/>
    </location>
</feature>
<dbReference type="EC" id="2.8.5.1" evidence="4"/>
<dbReference type="Proteomes" id="UP001497602">
    <property type="component" value="Unassembled WGS sequence"/>
</dbReference>
<accession>A0ABM9PQL0</accession>
<organism evidence="4 5">
    <name type="scientific">Tenacibaculum vairaonense</name>
    <dbReference type="NCBI Taxonomy" id="3137860"/>
    <lineage>
        <taxon>Bacteria</taxon>
        <taxon>Pseudomonadati</taxon>
        <taxon>Bacteroidota</taxon>
        <taxon>Flavobacteriia</taxon>
        <taxon>Flavobacteriales</taxon>
        <taxon>Flavobacteriaceae</taxon>
        <taxon>Tenacibaculum</taxon>
    </lineage>
</organism>
<evidence type="ECO:0000313" key="5">
    <source>
        <dbReference type="Proteomes" id="UP001497602"/>
    </source>
</evidence>
<protein>
    <submittedName>
        <fullName evidence="4">S-sulfo-L-cysteine synthase (3-phospho-L-serine-dependent)</fullName>
        <ecNumber evidence="4">2.8.5.1</ecNumber>
    </submittedName>
</protein>
<keyword evidence="2" id="KW-0663">Pyridoxal phosphate</keyword>
<name>A0ABM9PQL0_9FLAO</name>
<comment type="caution">
    <text evidence="4">The sequence shown here is derived from an EMBL/GenBank/DDBJ whole genome shotgun (WGS) entry which is preliminary data.</text>
</comment>
<dbReference type="InterPro" id="IPR050214">
    <property type="entry name" value="Cys_Synth/Cystath_Beta-Synth"/>
</dbReference>
<keyword evidence="4" id="KW-0808">Transferase</keyword>
<dbReference type="RefSeq" id="WP_348703541.1">
    <property type="nucleotide sequence ID" value="NZ_CAXIYA010000011.1"/>
</dbReference>
<proteinExistence type="predicted"/>
<evidence type="ECO:0000256" key="1">
    <source>
        <dbReference type="ARBA" id="ARBA00001933"/>
    </source>
</evidence>
<dbReference type="InterPro" id="IPR036052">
    <property type="entry name" value="TrpB-like_PALP_sf"/>
</dbReference>
<sequence>MIYNHSIDLTLVPNIIKLASSLYAVKFNLMKLIPAKYIIERALETGELTQDMTVIETSSGTFALGLALVCAKYNLNLIIIGDPAIDEKLKRKLELLGAKVEIVPPSPGIGIQTKRLERLYQIRRELKNTFWTEQYDNPDNPVSYSIVGEQLEKCFGTVDALIGPVGSGGSMCGIGTHLRKKNEDLDMIGIDTHGSVLFGQEDFPRALRGLGNSGFPKNLKQDLFDEVHWLNASDAFYSSNELFKESGVFMGGTSGATYLVGKWWAENNPDKIGVLLFPDEGYRYEETIFNEQWLKENKLYTDKVPQEPTLVTHPLECKKDDWSYMNWNQRKLESVQTASLSLAK</sequence>
<dbReference type="CDD" id="cd01561">
    <property type="entry name" value="CBS_like"/>
    <property type="match status" value="1"/>
</dbReference>
<dbReference type="InterPro" id="IPR001926">
    <property type="entry name" value="TrpB-like_PALP"/>
</dbReference>
<dbReference type="GO" id="GO:0016740">
    <property type="term" value="F:transferase activity"/>
    <property type="evidence" value="ECO:0007669"/>
    <property type="project" value="UniProtKB-KW"/>
</dbReference>
<dbReference type="SUPFAM" id="SSF53686">
    <property type="entry name" value="Tryptophan synthase beta subunit-like PLP-dependent enzymes"/>
    <property type="match status" value="1"/>
</dbReference>
<evidence type="ECO:0000313" key="4">
    <source>
        <dbReference type="EMBL" id="CAL2108052.1"/>
    </source>
</evidence>
<dbReference type="PANTHER" id="PTHR10314">
    <property type="entry name" value="CYSTATHIONINE BETA-SYNTHASE"/>
    <property type="match status" value="1"/>
</dbReference>
<dbReference type="Pfam" id="PF00291">
    <property type="entry name" value="PALP"/>
    <property type="match status" value="1"/>
</dbReference>
<keyword evidence="5" id="KW-1185">Reference proteome</keyword>
<gene>
    <name evidence="4" type="ORF">T190115A13A_60047</name>
</gene>
<evidence type="ECO:0000256" key="2">
    <source>
        <dbReference type="ARBA" id="ARBA00022898"/>
    </source>
</evidence>
<evidence type="ECO:0000259" key="3">
    <source>
        <dbReference type="Pfam" id="PF00291"/>
    </source>
</evidence>
<reference evidence="4 5" key="1">
    <citation type="submission" date="2024-05" db="EMBL/GenBank/DDBJ databases">
        <authorList>
            <person name="Duchaud E."/>
        </authorList>
    </citation>
    <scope>NUCLEOTIDE SEQUENCE [LARGE SCALE GENOMIC DNA]</scope>
    <source>
        <strain evidence="4">Ena-SAMPLE-TAB-13-05-2024-13:56:06:370-140305</strain>
    </source>
</reference>